<dbReference type="PROSITE" id="PS51684">
    <property type="entry name" value="SAM_MT_TRM5_TYW2"/>
    <property type="match status" value="1"/>
</dbReference>
<evidence type="ECO:0000256" key="6">
    <source>
        <dbReference type="ARBA" id="ARBA00049202"/>
    </source>
</evidence>
<evidence type="ECO:0000256" key="1">
    <source>
        <dbReference type="ARBA" id="ARBA00004797"/>
    </source>
</evidence>
<feature type="compositionally biased region" description="Basic and acidic residues" evidence="8">
    <location>
        <begin position="1"/>
        <end position="15"/>
    </location>
</feature>
<dbReference type="InterPro" id="IPR029063">
    <property type="entry name" value="SAM-dependent_MTases_sf"/>
</dbReference>
<dbReference type="GO" id="GO:0008175">
    <property type="term" value="F:tRNA methyltransferase activity"/>
    <property type="evidence" value="ECO:0007669"/>
    <property type="project" value="TreeGrafter"/>
</dbReference>
<name>A0A7S1EZB4_NOCSC</name>
<reference evidence="10" key="1">
    <citation type="submission" date="2021-01" db="EMBL/GenBank/DDBJ databases">
        <authorList>
            <person name="Corre E."/>
            <person name="Pelletier E."/>
            <person name="Niang G."/>
            <person name="Scheremetjew M."/>
            <person name="Finn R."/>
            <person name="Kale V."/>
            <person name="Holt S."/>
            <person name="Cochrane G."/>
            <person name="Meng A."/>
            <person name="Brown T."/>
            <person name="Cohen L."/>
        </authorList>
    </citation>
    <scope>NUCLEOTIDE SEQUENCE</scope>
</reference>
<keyword evidence="2" id="KW-0489">Methyltransferase</keyword>
<dbReference type="Gene3D" id="3.30.300.110">
    <property type="entry name" value="Met-10+ protein-like domains"/>
    <property type="match status" value="1"/>
</dbReference>
<feature type="region of interest" description="Disordered" evidence="8">
    <location>
        <begin position="1"/>
        <end position="24"/>
    </location>
</feature>
<evidence type="ECO:0000256" key="5">
    <source>
        <dbReference type="ARBA" id="ARBA00022694"/>
    </source>
</evidence>
<dbReference type="InterPro" id="IPR030382">
    <property type="entry name" value="MeTrfase_TRM5/TYW2"/>
</dbReference>
<dbReference type="GO" id="GO:0102522">
    <property type="term" value="F:tRNA 4-demethylwyosine alpha-amino-alpha-carboxypropyltransferase activity"/>
    <property type="evidence" value="ECO:0007669"/>
    <property type="project" value="UniProtKB-EC"/>
</dbReference>
<comment type="catalytic activity">
    <reaction evidence="7">
        <text>4-demethylwyosine(37) in tRNA(Phe) + S-adenosyl-L-methionine = 4-demethyl-7-[(3S)-3-amino-3-carboxypropyl]wyosine(37) in tRNA(Phe) + S-methyl-5'-thioadenosine + H(+)</text>
        <dbReference type="Rhea" id="RHEA:36355"/>
        <dbReference type="Rhea" id="RHEA-COMP:10164"/>
        <dbReference type="Rhea" id="RHEA-COMP:10378"/>
        <dbReference type="ChEBI" id="CHEBI:15378"/>
        <dbReference type="ChEBI" id="CHEBI:17509"/>
        <dbReference type="ChEBI" id="CHEBI:59789"/>
        <dbReference type="ChEBI" id="CHEBI:64315"/>
        <dbReference type="ChEBI" id="CHEBI:73550"/>
        <dbReference type="EC" id="2.5.1.114"/>
    </reaction>
</comment>
<dbReference type="InterPro" id="IPR056743">
    <property type="entry name" value="TRM5-TYW2-like_MTfase"/>
</dbReference>
<accession>A0A7S1EZB4</accession>
<dbReference type="SUPFAM" id="SSF111278">
    <property type="entry name" value="SSo0622-like"/>
    <property type="match status" value="1"/>
</dbReference>
<dbReference type="SUPFAM" id="SSF53335">
    <property type="entry name" value="S-adenosyl-L-methionine-dependent methyltransferases"/>
    <property type="match status" value="1"/>
</dbReference>
<dbReference type="GO" id="GO:0030488">
    <property type="term" value="P:tRNA methylation"/>
    <property type="evidence" value="ECO:0007669"/>
    <property type="project" value="TreeGrafter"/>
</dbReference>
<sequence>MEERHVNRPTFEQRKRTFLGKSDKSSAGGIDAHCVQICEDINNLDAWFTTSSCSGRAFMWRGEGVKSTDQFLRFGVTHELIPDPPALYFDLALESSPEGGEDAQRRIIRSPAPSKSGGCFSAIGHFLRPRRARRAPALTWLRFEPFILHVCCCDQPAASALMAAARTVFKNVGLQSIGADDKLIVAIFGDEGLDMPLTTPDGVMLFSAHAEWLQDQLNSRHQRNWAKIERFRDAVRGMTASRLECLAGAGDRGERDEDNDVGSQHYDVVGDVIVLQNAPPESEYAAVGARLLREVKRARLVAVRCSALDAEHRAPTLKIIAGPQRSPLITTHSEFGCRYVIDLNSVFFSTKMAAERQRMCQLVQPGERICVLFAGCGPEVVQFSKTSAAEVRAVEINSVAVRCLERSVELLRKSAPEAAQKIFIHEGDVREVVPVLEGKFDRVVAPRPRGHTDDADEGAGFLALLLPLLRDGGVVHWFDFVADWELPECVRTRARVQGSCEEGRRHCEIHRCAVANRQTVAQRQYRAVVDFQV</sequence>
<dbReference type="GO" id="GO:0031591">
    <property type="term" value="P:wybutosine biosynthetic process"/>
    <property type="evidence" value="ECO:0007669"/>
    <property type="project" value="TreeGrafter"/>
</dbReference>
<comment type="catalytic activity">
    <reaction evidence="6">
        <text>4-demethyl-7-[(3S)-3-amino-3-carboxypropyl]wyosine(37) in tRNA(Phe) + S-adenosyl-L-methionine = 7-[(3S)-3-amino-3-carboxypropyl]wyosine(37) in tRNA(Phe) + S-adenosyl-L-homocysteine + H(+)</text>
        <dbReference type="Rhea" id="RHEA:36635"/>
        <dbReference type="Rhea" id="RHEA-COMP:10378"/>
        <dbReference type="Rhea" id="RHEA-COMP:10379"/>
        <dbReference type="ChEBI" id="CHEBI:15378"/>
        <dbReference type="ChEBI" id="CHEBI:57856"/>
        <dbReference type="ChEBI" id="CHEBI:59789"/>
        <dbReference type="ChEBI" id="CHEBI:73543"/>
        <dbReference type="ChEBI" id="CHEBI:73550"/>
        <dbReference type="EC" id="2.1.1.282"/>
    </reaction>
</comment>
<evidence type="ECO:0000256" key="4">
    <source>
        <dbReference type="ARBA" id="ARBA00022691"/>
    </source>
</evidence>
<proteinExistence type="predicted"/>
<dbReference type="PANTHER" id="PTHR23245:SF25">
    <property type="entry name" value="TRNA WYBUTOSINE-SYNTHESIZING PROTEIN 2 HOMOLOG"/>
    <property type="match status" value="1"/>
</dbReference>
<evidence type="ECO:0000256" key="8">
    <source>
        <dbReference type="SAM" id="MobiDB-lite"/>
    </source>
</evidence>
<organism evidence="10">
    <name type="scientific">Noctiluca scintillans</name>
    <name type="common">Sea sparkle</name>
    <name type="synonym">Red tide dinoflagellate</name>
    <dbReference type="NCBI Taxonomy" id="2966"/>
    <lineage>
        <taxon>Eukaryota</taxon>
        <taxon>Sar</taxon>
        <taxon>Alveolata</taxon>
        <taxon>Dinophyceae</taxon>
        <taxon>Noctilucales</taxon>
        <taxon>Noctilucaceae</taxon>
        <taxon>Noctiluca</taxon>
    </lineage>
</organism>
<feature type="domain" description="SAM-dependent methyltransferase TRM5/TYW2-type" evidence="9">
    <location>
        <begin position="266"/>
        <end position="533"/>
    </location>
</feature>
<keyword evidence="5" id="KW-0819">tRNA processing</keyword>
<evidence type="ECO:0000256" key="3">
    <source>
        <dbReference type="ARBA" id="ARBA00022679"/>
    </source>
</evidence>
<dbReference type="PANTHER" id="PTHR23245">
    <property type="entry name" value="TRNA METHYLTRANSFERASE"/>
    <property type="match status" value="1"/>
</dbReference>
<dbReference type="Gene3D" id="3.40.50.150">
    <property type="entry name" value="Vaccinia Virus protein VP39"/>
    <property type="match status" value="1"/>
</dbReference>
<dbReference type="Gene3D" id="3.30.1960.10">
    <property type="entry name" value="tRNA wybutosine-synthesizing-like"/>
    <property type="match status" value="1"/>
</dbReference>
<dbReference type="InterPro" id="IPR003827">
    <property type="entry name" value="tRNA_yW-synthesising"/>
</dbReference>
<comment type="pathway">
    <text evidence="1">tRNA modification; wybutosine-tRNA(Phe) biosynthesis.</text>
</comment>
<dbReference type="GO" id="GO:0005737">
    <property type="term" value="C:cytoplasm"/>
    <property type="evidence" value="ECO:0007669"/>
    <property type="project" value="TreeGrafter"/>
</dbReference>
<dbReference type="Pfam" id="PF02475">
    <property type="entry name" value="TRM5-TYW2_MTfase"/>
    <property type="match status" value="1"/>
</dbReference>
<keyword evidence="3" id="KW-0808">Transferase</keyword>
<evidence type="ECO:0000313" key="10">
    <source>
        <dbReference type="EMBL" id="CAD8833174.1"/>
    </source>
</evidence>
<protein>
    <recommendedName>
        <fullName evidence="9">SAM-dependent methyltransferase TRM5/TYW2-type domain-containing protein</fullName>
    </recommendedName>
</protein>
<gene>
    <name evidence="10" type="ORF">NSCI0253_LOCUS7522</name>
</gene>
<dbReference type="EMBL" id="HBFQ01010763">
    <property type="protein sequence ID" value="CAD8833174.1"/>
    <property type="molecule type" value="Transcribed_RNA"/>
</dbReference>
<dbReference type="Pfam" id="PF02676">
    <property type="entry name" value="TYW3"/>
    <property type="match status" value="1"/>
</dbReference>
<dbReference type="InterPro" id="IPR036602">
    <property type="entry name" value="tRNA_yW-synthesising-like_sf"/>
</dbReference>
<evidence type="ECO:0000259" key="9">
    <source>
        <dbReference type="PROSITE" id="PS51684"/>
    </source>
</evidence>
<dbReference type="AlphaFoldDB" id="A0A7S1EZB4"/>
<evidence type="ECO:0000256" key="7">
    <source>
        <dbReference type="ARBA" id="ARBA00049400"/>
    </source>
</evidence>
<evidence type="ECO:0000256" key="2">
    <source>
        <dbReference type="ARBA" id="ARBA00022603"/>
    </source>
</evidence>
<keyword evidence="4" id="KW-0949">S-adenosyl-L-methionine</keyword>
<dbReference type="CDD" id="cd02440">
    <property type="entry name" value="AdoMet_MTases"/>
    <property type="match status" value="1"/>
</dbReference>